<evidence type="ECO:0008006" key="4">
    <source>
        <dbReference type="Google" id="ProtNLM"/>
    </source>
</evidence>
<gene>
    <name evidence="2" type="ORF">EZS28_003070</name>
</gene>
<dbReference type="SUPFAM" id="SSF51905">
    <property type="entry name" value="FAD/NAD(P)-binding domain"/>
    <property type="match status" value="1"/>
</dbReference>
<feature type="region of interest" description="Disordered" evidence="1">
    <location>
        <begin position="212"/>
        <end position="254"/>
    </location>
</feature>
<proteinExistence type="predicted"/>
<dbReference type="InterPro" id="IPR036188">
    <property type="entry name" value="FAD/NAD-bd_sf"/>
</dbReference>
<sequence>KRFEALGYLPEHELEHIEQSGTPYRRPPYTFVADGFLAVGDSACLTNPWTGEGVPYAWLLCQIAAEEFGKAMKEPGIPKKESVWSVNVRYQEQQGALFAKNLAMLPGALQCSPQENDYEFSKSIIFEDDSERGKGWLIGKLLLGLLPGGGLSFKCLKKLLDASSIGEKIFKHYMKYPKDPQGLKVWVEQADQLWAQTVSMATLAEEDLALMDKESQTGEEQVKSGEEQVKSGDEQVKTDEDQVKSGEEQVKTDS</sequence>
<evidence type="ECO:0000313" key="2">
    <source>
        <dbReference type="EMBL" id="KAA6401393.1"/>
    </source>
</evidence>
<dbReference type="AlphaFoldDB" id="A0A5J4X2X2"/>
<dbReference type="EMBL" id="SNRW01000396">
    <property type="protein sequence ID" value="KAA6401393.1"/>
    <property type="molecule type" value="Genomic_DNA"/>
</dbReference>
<feature type="non-terminal residue" evidence="2">
    <location>
        <position position="1"/>
    </location>
</feature>
<name>A0A5J4X2X2_9EUKA</name>
<comment type="caution">
    <text evidence="2">The sequence shown here is derived from an EMBL/GenBank/DDBJ whole genome shotgun (WGS) entry which is preliminary data.</text>
</comment>
<organism evidence="2 3">
    <name type="scientific">Streblomastix strix</name>
    <dbReference type="NCBI Taxonomy" id="222440"/>
    <lineage>
        <taxon>Eukaryota</taxon>
        <taxon>Metamonada</taxon>
        <taxon>Preaxostyla</taxon>
        <taxon>Oxymonadida</taxon>
        <taxon>Streblomastigidae</taxon>
        <taxon>Streblomastix</taxon>
    </lineage>
</organism>
<evidence type="ECO:0000313" key="3">
    <source>
        <dbReference type="Proteomes" id="UP000324800"/>
    </source>
</evidence>
<reference evidence="2 3" key="1">
    <citation type="submission" date="2019-03" db="EMBL/GenBank/DDBJ databases">
        <title>Single cell metagenomics reveals metabolic interactions within the superorganism composed of flagellate Streblomastix strix and complex community of Bacteroidetes bacteria on its surface.</title>
        <authorList>
            <person name="Treitli S.C."/>
            <person name="Kolisko M."/>
            <person name="Husnik F."/>
            <person name="Keeling P."/>
            <person name="Hampl V."/>
        </authorList>
    </citation>
    <scope>NUCLEOTIDE SEQUENCE [LARGE SCALE GENOMIC DNA]</scope>
    <source>
        <strain evidence="2">ST1C</strain>
    </source>
</reference>
<dbReference type="Proteomes" id="UP000324800">
    <property type="component" value="Unassembled WGS sequence"/>
</dbReference>
<dbReference type="Gene3D" id="3.50.50.60">
    <property type="entry name" value="FAD/NAD(P)-binding domain"/>
    <property type="match status" value="1"/>
</dbReference>
<evidence type="ECO:0000256" key="1">
    <source>
        <dbReference type="SAM" id="MobiDB-lite"/>
    </source>
</evidence>
<protein>
    <recommendedName>
        <fullName evidence="4">Geranylgeranyl reductase</fullName>
    </recommendedName>
</protein>
<accession>A0A5J4X2X2</accession>